<dbReference type="InterPro" id="IPR029470">
    <property type="entry name" value="PDDEXK_4"/>
</dbReference>
<name>A0A9X2KB01_9MICO</name>
<dbReference type="AlphaFoldDB" id="A0A9X2KB01"/>
<accession>A0A9X2KB01</accession>
<gene>
    <name evidence="1" type="ORF">BJ978_001574</name>
</gene>
<dbReference type="Pfam" id="PF14281">
    <property type="entry name" value="PDDEXK_4"/>
    <property type="match status" value="1"/>
</dbReference>
<evidence type="ECO:0008006" key="3">
    <source>
        <dbReference type="Google" id="ProtNLM"/>
    </source>
</evidence>
<sequence>MTGLLPVLGRSLEPGFNVFDVMHHGVHEKQISNVFRWLLEADGTHGFGDRFVRIFIEQINASLPAEEQLPYETYWVRQEVNTSVSGVGPDIADLVLESKTTCIVVENYFTSDGHGHSFDGYLGYALGRRARGIVVLLCRDHHVSLQTQGWQRAPVATYSGLVGRLHADLEQDPAYQRNHAEAYSFIEQMHRKFVTGRGRMNDDDVLGFVVAMCDTGEARRYQEQKQHAAAERFASDLAEQARERFGEGRELLHQVKRLVKEFGSGVLAAQLEQTLGDGFVRNVSATFSGIYQWTVNFDIDDRGPEFGEARLQLKFGPSAWFAIENDPNWNFIGDSLGADYSRLFITRAATKEIRQSAVTLQEVLDGLEPTDRRLHDEVVAILQPGRGSSGHPVSANQ</sequence>
<comment type="caution">
    <text evidence="1">The sequence shown here is derived from an EMBL/GenBank/DDBJ whole genome shotgun (WGS) entry which is preliminary data.</text>
</comment>
<protein>
    <recommendedName>
        <fullName evidence="3">PD-(D/E)XK nuclease superfamily protein</fullName>
    </recommendedName>
</protein>
<keyword evidence="2" id="KW-1185">Reference proteome</keyword>
<dbReference type="Proteomes" id="UP001139722">
    <property type="component" value="Unassembled WGS sequence"/>
</dbReference>
<organism evidence="1 2">
    <name type="scientific">Agromyces terreus</name>
    <dbReference type="NCBI Taxonomy" id="424795"/>
    <lineage>
        <taxon>Bacteria</taxon>
        <taxon>Bacillati</taxon>
        <taxon>Actinomycetota</taxon>
        <taxon>Actinomycetes</taxon>
        <taxon>Micrococcales</taxon>
        <taxon>Microbacteriaceae</taxon>
        <taxon>Agromyces</taxon>
    </lineage>
</organism>
<dbReference type="EMBL" id="JAMZDY010000001">
    <property type="protein sequence ID" value="MCP2370898.1"/>
    <property type="molecule type" value="Genomic_DNA"/>
</dbReference>
<reference evidence="1" key="1">
    <citation type="submission" date="2022-06" db="EMBL/GenBank/DDBJ databases">
        <title>Sequencing the genomes of 1000 actinobacteria strains.</title>
        <authorList>
            <person name="Klenk H.-P."/>
        </authorList>
    </citation>
    <scope>NUCLEOTIDE SEQUENCE</scope>
    <source>
        <strain evidence="1">DSM 22016</strain>
    </source>
</reference>
<proteinExistence type="predicted"/>
<evidence type="ECO:0000313" key="1">
    <source>
        <dbReference type="EMBL" id="MCP2370898.1"/>
    </source>
</evidence>
<evidence type="ECO:0000313" key="2">
    <source>
        <dbReference type="Proteomes" id="UP001139722"/>
    </source>
</evidence>